<dbReference type="Pfam" id="PF12697">
    <property type="entry name" value="Abhydrolase_6"/>
    <property type="match status" value="1"/>
</dbReference>
<evidence type="ECO:0000313" key="3">
    <source>
        <dbReference type="Proteomes" id="UP000620046"/>
    </source>
</evidence>
<comment type="caution">
    <text evidence="2">The sequence shown here is derived from an EMBL/GenBank/DDBJ whole genome shotgun (WGS) entry which is preliminary data.</text>
</comment>
<dbReference type="SUPFAM" id="SSF53474">
    <property type="entry name" value="alpha/beta-Hydrolases"/>
    <property type="match status" value="1"/>
</dbReference>
<keyword evidence="3" id="KW-1185">Reference proteome</keyword>
<feature type="domain" description="AB hydrolase-1" evidence="1">
    <location>
        <begin position="2"/>
        <end position="192"/>
    </location>
</feature>
<evidence type="ECO:0000259" key="1">
    <source>
        <dbReference type="Pfam" id="PF12697"/>
    </source>
</evidence>
<dbReference type="PANTHER" id="PTHR43798">
    <property type="entry name" value="MONOACYLGLYCEROL LIPASE"/>
    <property type="match status" value="1"/>
</dbReference>
<evidence type="ECO:0000313" key="2">
    <source>
        <dbReference type="EMBL" id="GGA32275.1"/>
    </source>
</evidence>
<dbReference type="Gene3D" id="3.40.50.1820">
    <property type="entry name" value="alpha/beta hydrolase"/>
    <property type="match status" value="1"/>
</dbReference>
<dbReference type="InterPro" id="IPR000073">
    <property type="entry name" value="AB_hydrolase_1"/>
</dbReference>
<dbReference type="Proteomes" id="UP000620046">
    <property type="component" value="Unassembled WGS sequence"/>
</dbReference>
<sequence length="199" mass="22510">MVAYDRLGFGRSDPHPGSLTNRFVHDEARASFRAVREQLQIKHFIAFGHSVGGGMAIVCAASDADFCDGLIVESAQVFVEPHTLDGIRQAKRLFQQPGQLERLKKYHGDKAAWVLSAWMDTWLASDFTDWNLDTELRHIRCPILAIYGDQDEYSSLRQPERIDRFTAGRMTLKVMEACGHVPHRENTQAVVDLVTQRLA</sequence>
<organism evidence="2 3">
    <name type="scientific">Dyella nitratireducens</name>
    <dbReference type="NCBI Taxonomy" id="1849580"/>
    <lineage>
        <taxon>Bacteria</taxon>
        <taxon>Pseudomonadati</taxon>
        <taxon>Pseudomonadota</taxon>
        <taxon>Gammaproteobacteria</taxon>
        <taxon>Lysobacterales</taxon>
        <taxon>Rhodanobacteraceae</taxon>
        <taxon>Dyella</taxon>
    </lineage>
</organism>
<name>A0ABQ1FVZ4_9GAMM</name>
<accession>A0ABQ1FVZ4</accession>
<protein>
    <recommendedName>
        <fullName evidence="1">AB hydrolase-1 domain-containing protein</fullName>
    </recommendedName>
</protein>
<dbReference type="InterPro" id="IPR029058">
    <property type="entry name" value="AB_hydrolase_fold"/>
</dbReference>
<proteinExistence type="predicted"/>
<dbReference type="InterPro" id="IPR050266">
    <property type="entry name" value="AB_hydrolase_sf"/>
</dbReference>
<gene>
    <name evidence="2" type="ORF">GCM10010981_21710</name>
</gene>
<reference evidence="3" key="1">
    <citation type="journal article" date="2019" name="Int. J. Syst. Evol. Microbiol.">
        <title>The Global Catalogue of Microorganisms (GCM) 10K type strain sequencing project: providing services to taxonomists for standard genome sequencing and annotation.</title>
        <authorList>
            <consortium name="The Broad Institute Genomics Platform"/>
            <consortium name="The Broad Institute Genome Sequencing Center for Infectious Disease"/>
            <person name="Wu L."/>
            <person name="Ma J."/>
        </authorList>
    </citation>
    <scope>NUCLEOTIDE SEQUENCE [LARGE SCALE GENOMIC DNA]</scope>
    <source>
        <strain evidence="3">CGMCC 1.15439</strain>
    </source>
</reference>
<dbReference type="EMBL" id="BMJA01000001">
    <property type="protein sequence ID" value="GGA32275.1"/>
    <property type="molecule type" value="Genomic_DNA"/>
</dbReference>